<proteinExistence type="inferred from homology"/>
<dbReference type="InterPro" id="IPR032861">
    <property type="entry name" value="TAXi_N"/>
</dbReference>
<dbReference type="AlphaFoldDB" id="A0A6V7P256"/>
<dbReference type="PANTHER" id="PTHR47967">
    <property type="entry name" value="OS07G0603500 PROTEIN-RELATED"/>
    <property type="match status" value="1"/>
</dbReference>
<name>A0A6V7P256_ANACO</name>
<sequence length="467" mass="51406">MANFSFPDRFYYRRVPIDDPPPPSLQCTELGSRQSLSSLAAVHGARVWCHCWAIDLNVDPDRGSPPRCVELGFGTSAGIIDLNVDPDCGSGVGDPCPSSLQCTELGFAAGAGIIDLNVDPDCGSPPRCVERFDLNAEASDSDFSDFFVGRRSPASNLIELFSRARSGNLEGGFGGSYSGSEEQILAIGDEHESNEEAPDQMQEDVTLLSCLDCIELLRRDDCEQEEIDNLIDERELEYCERDEAEDDVDLNHEMVVLSLERDWMDAEPCFVDGDREGMLSTSTSHTRCSLSGDMYCQWIISNMSNGGSRGSSNVASEDAESQSSASRVSTAAWSPTACALQRCPLRLLCPDPVQSPLCELNRPDRRCANNQCHYTHGYDSHAVTKGIVATETYFGFATDGRQMEFIRNIVFGCGRDSQNFRLYSQITGFMGLNMMSTSFLTHASNDLRGQFAYCLQNIPRTSKLLAF</sequence>
<organism evidence="5">
    <name type="scientific">Ananas comosus var. bracteatus</name>
    <name type="common">red pineapple</name>
    <dbReference type="NCBI Taxonomy" id="296719"/>
    <lineage>
        <taxon>Eukaryota</taxon>
        <taxon>Viridiplantae</taxon>
        <taxon>Streptophyta</taxon>
        <taxon>Embryophyta</taxon>
        <taxon>Tracheophyta</taxon>
        <taxon>Spermatophyta</taxon>
        <taxon>Magnoliopsida</taxon>
        <taxon>Liliopsida</taxon>
        <taxon>Poales</taxon>
        <taxon>Bromeliaceae</taxon>
        <taxon>Bromelioideae</taxon>
        <taxon>Ananas</taxon>
    </lineage>
</organism>
<gene>
    <name evidence="5" type="ORF">CB5_LOCUS7885</name>
</gene>
<protein>
    <recommendedName>
        <fullName evidence="4">Xylanase inhibitor N-terminal domain-containing protein</fullName>
    </recommendedName>
</protein>
<keyword evidence="3" id="KW-0378">Hydrolase</keyword>
<dbReference type="InterPro" id="IPR051708">
    <property type="entry name" value="Plant_Aspart_Prot_A1"/>
</dbReference>
<feature type="domain" description="Xylanase inhibitor N-terminal" evidence="4">
    <location>
        <begin position="352"/>
        <end position="460"/>
    </location>
</feature>
<dbReference type="GO" id="GO:0005576">
    <property type="term" value="C:extracellular region"/>
    <property type="evidence" value="ECO:0007669"/>
    <property type="project" value="TreeGrafter"/>
</dbReference>
<dbReference type="Pfam" id="PF14543">
    <property type="entry name" value="TAXi_N"/>
    <property type="match status" value="1"/>
</dbReference>
<dbReference type="PANTHER" id="PTHR47967:SF23">
    <property type="entry name" value="OS04G0448300 PROTEIN"/>
    <property type="match status" value="1"/>
</dbReference>
<evidence type="ECO:0000259" key="4">
    <source>
        <dbReference type="Pfam" id="PF14543"/>
    </source>
</evidence>
<reference evidence="5" key="1">
    <citation type="submission" date="2020-07" db="EMBL/GenBank/DDBJ databases">
        <authorList>
            <person name="Lin J."/>
        </authorList>
    </citation>
    <scope>NUCLEOTIDE SEQUENCE</scope>
</reference>
<dbReference type="Gene3D" id="2.40.70.10">
    <property type="entry name" value="Acid Proteases"/>
    <property type="match status" value="1"/>
</dbReference>
<dbReference type="GO" id="GO:0008233">
    <property type="term" value="F:peptidase activity"/>
    <property type="evidence" value="ECO:0007669"/>
    <property type="project" value="UniProtKB-KW"/>
</dbReference>
<keyword evidence="2" id="KW-0645">Protease</keyword>
<comment type="similarity">
    <text evidence="1">Belongs to the peptidase A1 family.</text>
</comment>
<evidence type="ECO:0000256" key="1">
    <source>
        <dbReference type="ARBA" id="ARBA00007447"/>
    </source>
</evidence>
<accession>A0A6V7P256</accession>
<dbReference type="EMBL" id="LR862144">
    <property type="protein sequence ID" value="CAD1824674.1"/>
    <property type="molecule type" value="Genomic_DNA"/>
</dbReference>
<dbReference type="GO" id="GO:0006508">
    <property type="term" value="P:proteolysis"/>
    <property type="evidence" value="ECO:0007669"/>
    <property type="project" value="UniProtKB-KW"/>
</dbReference>
<dbReference type="InterPro" id="IPR021109">
    <property type="entry name" value="Peptidase_aspartic_dom_sf"/>
</dbReference>
<evidence type="ECO:0000313" key="5">
    <source>
        <dbReference type="EMBL" id="CAD1824674.1"/>
    </source>
</evidence>
<evidence type="ECO:0000256" key="2">
    <source>
        <dbReference type="ARBA" id="ARBA00022670"/>
    </source>
</evidence>
<dbReference type="SUPFAM" id="SSF50630">
    <property type="entry name" value="Acid proteases"/>
    <property type="match status" value="1"/>
</dbReference>
<evidence type="ECO:0000256" key="3">
    <source>
        <dbReference type="ARBA" id="ARBA00022801"/>
    </source>
</evidence>